<dbReference type="Pfam" id="PF16922">
    <property type="entry name" value="SLD5_C"/>
    <property type="match status" value="1"/>
</dbReference>
<dbReference type="PANTHER" id="PTHR21206:SF0">
    <property type="entry name" value="DNA REPLICATION COMPLEX GINS PROTEIN SLD5"/>
    <property type="match status" value="1"/>
</dbReference>
<dbReference type="Gene3D" id="3.40.5.60">
    <property type="match status" value="1"/>
</dbReference>
<protein>
    <recommendedName>
        <fullName evidence="1">DNA replication complex GINS protein SLD5 C-terminal domain-containing protein</fullName>
    </recommendedName>
</protein>
<evidence type="ECO:0000313" key="3">
    <source>
        <dbReference type="Proteomes" id="UP000761534"/>
    </source>
</evidence>
<dbReference type="InterPro" id="IPR008591">
    <property type="entry name" value="GINS_Sld5"/>
</dbReference>
<keyword evidence="3" id="KW-1185">Reference proteome</keyword>
<dbReference type="GO" id="GO:0006261">
    <property type="term" value="P:DNA-templated DNA replication"/>
    <property type="evidence" value="ECO:0007669"/>
    <property type="project" value="InterPro"/>
</dbReference>
<evidence type="ECO:0000313" key="2">
    <source>
        <dbReference type="EMBL" id="KAA8916529.1"/>
    </source>
</evidence>
<dbReference type="CDD" id="cd21692">
    <property type="entry name" value="GINS_B_Sld5"/>
    <property type="match status" value="1"/>
</dbReference>
<dbReference type="PIRSF" id="PIRSF007764">
    <property type="entry name" value="Sld5"/>
    <property type="match status" value="1"/>
</dbReference>
<dbReference type="SUPFAM" id="SSF158573">
    <property type="entry name" value="GINS helical bundle-like"/>
    <property type="match status" value="1"/>
</dbReference>
<organism evidence="2 3">
    <name type="scientific">Trichomonascus ciferrii</name>
    <dbReference type="NCBI Taxonomy" id="44093"/>
    <lineage>
        <taxon>Eukaryota</taxon>
        <taxon>Fungi</taxon>
        <taxon>Dikarya</taxon>
        <taxon>Ascomycota</taxon>
        <taxon>Saccharomycotina</taxon>
        <taxon>Dipodascomycetes</taxon>
        <taxon>Dipodascales</taxon>
        <taxon>Trichomonascaceae</taxon>
        <taxon>Trichomonascus</taxon>
        <taxon>Trichomonascus ciferrii complex</taxon>
    </lineage>
</organism>
<feature type="domain" description="DNA replication complex GINS protein SLD5 C-terminal" evidence="1">
    <location>
        <begin position="82"/>
        <end position="134"/>
    </location>
</feature>
<dbReference type="SUPFAM" id="SSF160059">
    <property type="entry name" value="PriA/YqbF domain"/>
    <property type="match status" value="1"/>
</dbReference>
<accession>A0A642VA01</accession>
<comment type="caution">
    <text evidence="2">The sequence shown here is derived from an EMBL/GenBank/DDBJ whole genome shotgun (WGS) entry which is preliminary data.</text>
</comment>
<proteinExistence type="predicted"/>
<name>A0A642VA01_9ASCO</name>
<dbReference type="OrthoDB" id="338231at2759"/>
<dbReference type="InterPro" id="IPR031633">
    <property type="entry name" value="SLD5_C"/>
</dbReference>
<sequence length="134" mass="15128">MSDSMDIDDIINNLQDDKQRLKSTDDQSAADDARLLKQAWIKERTCPELLSFEESLLDRIMLRVREQRLDDTSGGISMVEEPDLDKAVFIRVVSDMAKPAVVGYETVELEKGSVLVMRYSAIAEHLKLGDVEVV</sequence>
<dbReference type="Proteomes" id="UP000761534">
    <property type="component" value="Unassembled WGS sequence"/>
</dbReference>
<evidence type="ECO:0000259" key="1">
    <source>
        <dbReference type="Pfam" id="PF16922"/>
    </source>
</evidence>
<dbReference type="EMBL" id="SWFS01000097">
    <property type="protein sequence ID" value="KAA8916529.1"/>
    <property type="molecule type" value="Genomic_DNA"/>
</dbReference>
<reference evidence="2" key="1">
    <citation type="journal article" date="2019" name="G3 (Bethesda)">
        <title>Genome Assemblies of Two Rare Opportunistic Yeast Pathogens: Diutina rugosa (syn. Candida rugosa) and Trichomonascus ciferrii (syn. Candida ciferrii).</title>
        <authorList>
            <person name="Mixao V."/>
            <person name="Saus E."/>
            <person name="Hansen A.P."/>
            <person name="Lass-Florl C."/>
            <person name="Gabaldon T."/>
        </authorList>
    </citation>
    <scope>NUCLEOTIDE SEQUENCE</scope>
    <source>
        <strain evidence="2">CBS 4856</strain>
    </source>
</reference>
<dbReference type="InterPro" id="IPR036224">
    <property type="entry name" value="GINS_bundle-like_dom_sf"/>
</dbReference>
<dbReference type="VEuPathDB" id="FungiDB:TRICI_001392"/>
<dbReference type="PANTHER" id="PTHR21206">
    <property type="entry name" value="SLD5 PROTEIN"/>
    <property type="match status" value="1"/>
</dbReference>
<dbReference type="AlphaFoldDB" id="A0A642VA01"/>
<dbReference type="Gene3D" id="1.20.58.1030">
    <property type="match status" value="1"/>
</dbReference>
<gene>
    <name evidence="2" type="ORF">TRICI_001392</name>
</gene>
<dbReference type="GO" id="GO:0000727">
    <property type="term" value="P:double-strand break repair via break-induced replication"/>
    <property type="evidence" value="ECO:0007669"/>
    <property type="project" value="TreeGrafter"/>
</dbReference>
<dbReference type="GO" id="GO:0000811">
    <property type="term" value="C:GINS complex"/>
    <property type="evidence" value="ECO:0007669"/>
    <property type="project" value="TreeGrafter"/>
</dbReference>